<protein>
    <recommendedName>
        <fullName evidence="6">Small ribosomal subunit protein mS23</fullName>
    </recommendedName>
    <alternativeName>
        <fullName evidence="7">37S ribosomal protein S25, mitochondrial</fullName>
    </alternativeName>
</protein>
<feature type="region of interest" description="Disordered" evidence="8">
    <location>
        <begin position="229"/>
        <end position="275"/>
    </location>
</feature>
<evidence type="ECO:0000256" key="8">
    <source>
        <dbReference type="SAM" id="MobiDB-lite"/>
    </source>
</evidence>
<evidence type="ECO:0000256" key="7">
    <source>
        <dbReference type="ARBA" id="ARBA00035421"/>
    </source>
</evidence>
<dbReference type="GO" id="GO:0005763">
    <property type="term" value="C:mitochondrial small ribosomal subunit"/>
    <property type="evidence" value="ECO:0007669"/>
    <property type="project" value="InterPro"/>
</dbReference>
<dbReference type="Proteomes" id="UP000803884">
    <property type="component" value="Unassembled WGS sequence"/>
</dbReference>
<evidence type="ECO:0000256" key="4">
    <source>
        <dbReference type="ARBA" id="ARBA00023128"/>
    </source>
</evidence>
<comment type="similarity">
    <text evidence="2">Belongs to the mitochondrion-specific ribosomal protein mS23 family.</text>
</comment>
<evidence type="ECO:0000256" key="1">
    <source>
        <dbReference type="ARBA" id="ARBA00004173"/>
    </source>
</evidence>
<dbReference type="GeneID" id="96005966"/>
<evidence type="ECO:0000313" key="9">
    <source>
        <dbReference type="EMBL" id="KAL1586644.1"/>
    </source>
</evidence>
<keyword evidence="10" id="KW-1185">Reference proteome</keyword>
<evidence type="ECO:0000256" key="3">
    <source>
        <dbReference type="ARBA" id="ARBA00022980"/>
    </source>
</evidence>
<gene>
    <name evidence="9" type="ORF">WHR41_04522</name>
</gene>
<accession>A0AB34KNL6</accession>
<feature type="compositionally biased region" description="Polar residues" evidence="8">
    <location>
        <begin position="229"/>
        <end position="250"/>
    </location>
</feature>
<dbReference type="EMBL" id="JAAQHG020000013">
    <property type="protein sequence ID" value="KAL1586644.1"/>
    <property type="molecule type" value="Genomic_DNA"/>
</dbReference>
<proteinExistence type="inferred from homology"/>
<sequence>MGRLDLSAQRVHKYASQLMKAGRLRQPPPWYETVGSVPPSARLVRPVMQRPQKAGKKASRLFSPVKVSYEEDRLRWEYFNDHPWELARPRVILEDDGKDYQRWDWGHALCQPEEKDVGLRGVQEWQEKQKAQANRPINGEAVVQRQKWLMRNVGLTEAAAYDKARKELYRTRHAREIENRVAKEEAMAYGAFFGKGPLEIGMDLEDEQYANWLEWAKNQAMLLQAQANSAYTGNESDESQTSISDPQQEELQLVEDDVPASRAGQTARGGAAVHP</sequence>
<organism evidence="9 10">
    <name type="scientific">Cladosporium halotolerans</name>
    <dbReference type="NCBI Taxonomy" id="1052096"/>
    <lineage>
        <taxon>Eukaryota</taxon>
        <taxon>Fungi</taxon>
        <taxon>Dikarya</taxon>
        <taxon>Ascomycota</taxon>
        <taxon>Pezizomycotina</taxon>
        <taxon>Dothideomycetes</taxon>
        <taxon>Dothideomycetidae</taxon>
        <taxon>Cladosporiales</taxon>
        <taxon>Cladosporiaceae</taxon>
        <taxon>Cladosporium</taxon>
    </lineage>
</organism>
<dbReference type="InterPro" id="IPR016939">
    <property type="entry name" value="Ribosomal_mS23_fun"/>
</dbReference>
<dbReference type="GO" id="GO:0003735">
    <property type="term" value="F:structural constituent of ribosome"/>
    <property type="evidence" value="ECO:0007669"/>
    <property type="project" value="InterPro"/>
</dbReference>
<evidence type="ECO:0000256" key="6">
    <source>
        <dbReference type="ARBA" id="ARBA00035137"/>
    </source>
</evidence>
<keyword evidence="4" id="KW-0496">Mitochondrion</keyword>
<keyword evidence="3" id="KW-0689">Ribosomal protein</keyword>
<evidence type="ECO:0000313" key="10">
    <source>
        <dbReference type="Proteomes" id="UP000803884"/>
    </source>
</evidence>
<evidence type="ECO:0000256" key="2">
    <source>
        <dbReference type="ARBA" id="ARBA00009864"/>
    </source>
</evidence>
<dbReference type="RefSeq" id="XP_069229749.1">
    <property type="nucleotide sequence ID" value="XM_069373128.1"/>
</dbReference>
<name>A0AB34KNL6_9PEZI</name>
<dbReference type="Pfam" id="PF13741">
    <property type="entry name" value="MRP-S25"/>
    <property type="match status" value="2"/>
</dbReference>
<dbReference type="PANTHER" id="PTHR37799:SF1">
    <property type="entry name" value="SMALL RIBOSOMAL SUBUNIT PROTEIN MS23"/>
    <property type="match status" value="1"/>
</dbReference>
<comment type="caution">
    <text evidence="9">The sequence shown here is derived from an EMBL/GenBank/DDBJ whole genome shotgun (WGS) entry which is preliminary data.</text>
</comment>
<dbReference type="AlphaFoldDB" id="A0AB34KNL6"/>
<dbReference type="PANTHER" id="PTHR37799">
    <property type="entry name" value="37S RIBOSOMAL PROTEIN S25, MITOCHONDRIAL"/>
    <property type="match status" value="1"/>
</dbReference>
<evidence type="ECO:0000256" key="5">
    <source>
        <dbReference type="ARBA" id="ARBA00023274"/>
    </source>
</evidence>
<comment type="subcellular location">
    <subcellularLocation>
        <location evidence="1">Mitochondrion</location>
    </subcellularLocation>
</comment>
<keyword evidence="5" id="KW-0687">Ribonucleoprotein</keyword>
<reference evidence="9 10" key="1">
    <citation type="journal article" date="2020" name="Microbiol. Resour. Announc.">
        <title>Draft Genome Sequence of a Cladosporium Species Isolated from the Mesophotic Ascidian Didemnum maculosum.</title>
        <authorList>
            <person name="Gioti A."/>
            <person name="Siaperas R."/>
            <person name="Nikolaivits E."/>
            <person name="Le Goff G."/>
            <person name="Ouazzani J."/>
            <person name="Kotoulas G."/>
            <person name="Topakas E."/>
        </authorList>
    </citation>
    <scope>NUCLEOTIDE SEQUENCE [LARGE SCALE GENOMIC DNA]</scope>
    <source>
        <strain evidence="9 10">TM138-S3</strain>
    </source>
</reference>